<dbReference type="EMBL" id="CP021023">
    <property type="protein sequence ID" value="ARN55988.1"/>
    <property type="molecule type" value="Genomic_DNA"/>
</dbReference>
<feature type="chain" id="PRO_5010884492" description="Ada DNA repair metal-binding domain-containing protein" evidence="2">
    <location>
        <begin position="18"/>
        <end position="250"/>
    </location>
</feature>
<dbReference type="KEGG" id="pbp:STSP1_00358"/>
<organism evidence="3 4">
    <name type="scientific">Sedimentisphaera salicampi</name>
    <dbReference type="NCBI Taxonomy" id="1941349"/>
    <lineage>
        <taxon>Bacteria</taxon>
        <taxon>Pseudomonadati</taxon>
        <taxon>Planctomycetota</taxon>
        <taxon>Phycisphaerae</taxon>
        <taxon>Sedimentisphaerales</taxon>
        <taxon>Sedimentisphaeraceae</taxon>
        <taxon>Sedimentisphaera</taxon>
    </lineage>
</organism>
<dbReference type="Proteomes" id="UP000193334">
    <property type="component" value="Chromosome"/>
</dbReference>
<accession>A0A1W6LJL6</accession>
<feature type="region of interest" description="Disordered" evidence="1">
    <location>
        <begin position="223"/>
        <end position="250"/>
    </location>
</feature>
<evidence type="ECO:0008006" key="5">
    <source>
        <dbReference type="Google" id="ProtNLM"/>
    </source>
</evidence>
<feature type="compositionally biased region" description="Basic and acidic residues" evidence="1">
    <location>
        <begin position="153"/>
        <end position="177"/>
    </location>
</feature>
<name>A0A1W6LJL6_9BACT</name>
<dbReference type="RefSeq" id="WP_085754707.1">
    <property type="nucleotide sequence ID" value="NZ_CP021023.1"/>
</dbReference>
<feature type="compositionally biased region" description="Basic and acidic residues" evidence="1">
    <location>
        <begin position="237"/>
        <end position="250"/>
    </location>
</feature>
<gene>
    <name evidence="3" type="ORF">STSP1_00358</name>
</gene>
<proteinExistence type="predicted"/>
<evidence type="ECO:0000313" key="4">
    <source>
        <dbReference type="Proteomes" id="UP000193334"/>
    </source>
</evidence>
<keyword evidence="2" id="KW-0732">Signal</keyword>
<evidence type="ECO:0000256" key="2">
    <source>
        <dbReference type="SAM" id="SignalP"/>
    </source>
</evidence>
<keyword evidence="4" id="KW-1185">Reference proteome</keyword>
<protein>
    <recommendedName>
        <fullName evidence="5">Ada DNA repair metal-binding domain-containing protein</fullName>
    </recommendedName>
</protein>
<evidence type="ECO:0000256" key="1">
    <source>
        <dbReference type="SAM" id="MobiDB-lite"/>
    </source>
</evidence>
<feature type="signal peptide" evidence="2">
    <location>
        <begin position="1"/>
        <end position="17"/>
    </location>
</feature>
<feature type="region of interest" description="Disordered" evidence="1">
    <location>
        <begin position="130"/>
        <end position="177"/>
    </location>
</feature>
<dbReference type="AlphaFoldDB" id="A0A1W6LJL6"/>
<dbReference type="STRING" id="1941349.STSP1_00358"/>
<dbReference type="SUPFAM" id="SSF57884">
    <property type="entry name" value="Ada DNA repair protein, N-terminal domain (N-Ada 10)"/>
    <property type="match status" value="1"/>
</dbReference>
<feature type="compositionally biased region" description="Basic and acidic residues" evidence="1">
    <location>
        <begin position="130"/>
        <end position="145"/>
    </location>
</feature>
<dbReference type="Gene3D" id="3.40.10.10">
    <property type="entry name" value="DNA Methylphosphotriester Repair Domain"/>
    <property type="match status" value="1"/>
</dbReference>
<sequence length="250" mass="28663" precursor="true">MKFHFLCLLLIMSLAAAEPPYNAHYKSSNGDLTLIMNIEGWPPVVGEKIKIIVKAISMPPAVDDKEDLKFYSSRLNRFLDKSFDNAKHITLHSIERAENEFAVKADIRLEGRSLSRILLKEGLAVKKLKPEKEVESRQKDSKPEGNRPSQKTNIEKEHNTSRETEINKDTAKTYGKDKRTEKKAGCYKFCASKNSQTFHKTDCFFVERILEKNLVYFSSYKEAADSGREPCQSCKPQPREQKNEETAKNK</sequence>
<reference evidence="4" key="1">
    <citation type="submission" date="2017-04" db="EMBL/GenBank/DDBJ databases">
        <title>Comparative genomics and description of representatives of a novel lineage of planctomycetes thriving in anoxic sediments.</title>
        <authorList>
            <person name="Spring S."/>
            <person name="Bunk B."/>
            <person name="Sproer C."/>
        </authorList>
    </citation>
    <scope>NUCLEOTIDE SEQUENCE [LARGE SCALE GENOMIC DNA]</scope>
    <source>
        <strain evidence="4">ST-PulAB-D4</strain>
    </source>
</reference>
<evidence type="ECO:0000313" key="3">
    <source>
        <dbReference type="EMBL" id="ARN55988.1"/>
    </source>
</evidence>
<dbReference type="InterPro" id="IPR035451">
    <property type="entry name" value="Ada-like_dom_sf"/>
</dbReference>